<evidence type="ECO:0000256" key="3">
    <source>
        <dbReference type="PIRSR" id="PIRSR640198-3"/>
    </source>
</evidence>
<dbReference type="PROSITE" id="PS50943">
    <property type="entry name" value="HTH_CROC1"/>
    <property type="match status" value="1"/>
</dbReference>
<gene>
    <name evidence="6" type="ORF">SAMN05443667_107202</name>
</gene>
<evidence type="ECO:0000259" key="5">
    <source>
        <dbReference type="PROSITE" id="PS51459"/>
    </source>
</evidence>
<organism evidence="6 7">
    <name type="scientific">Flavobacterium gillisiae</name>
    <dbReference type="NCBI Taxonomy" id="150146"/>
    <lineage>
        <taxon>Bacteria</taxon>
        <taxon>Pseudomonadati</taxon>
        <taxon>Bacteroidota</taxon>
        <taxon>Flavobacteriia</taxon>
        <taxon>Flavobacteriales</taxon>
        <taxon>Flavobacteriaceae</taxon>
        <taxon>Flavobacterium</taxon>
    </lineage>
</organism>
<dbReference type="Gene3D" id="1.10.260.40">
    <property type="entry name" value="lambda repressor-like DNA-binding domains"/>
    <property type="match status" value="1"/>
</dbReference>
<sequence length="349" mass="39556">MKTLLKEARELKNLKTREVAQLLGIDQALISKFESGSRKPTKDQVIKLATLLEIDFETIMVSWLKEKIIHEIGQNEFALKALRAAEQEIKFNSSPSVKKVSTILQQLLDEIDLCKAKLKTFPLIEANSITEALEVEYTFCSNWIEGNTLTLAETDLVINEGQTISGKSMREHLEAINHQEAIEFIQNRIKNNAPLGEPDVISLHTIILRGILPKEAGHYRSVAITIKDKSFSPCEPAAIPQEIEALFNWYEQNKNSVHPIILAATVKERLVATHPFINGNGKVSRLIMNYILLQHGYPIANIKANSDNRNLYYRTLKTAITKENKDSFVLFIAQIEKKNLENLTRTVKQ</sequence>
<dbReference type="InterPro" id="IPR036597">
    <property type="entry name" value="Fido-like_dom_sf"/>
</dbReference>
<feature type="domain" description="Fido" evidence="5">
    <location>
        <begin position="195"/>
        <end position="334"/>
    </location>
</feature>
<evidence type="ECO:0000313" key="6">
    <source>
        <dbReference type="EMBL" id="SEA71257.1"/>
    </source>
</evidence>
<dbReference type="PROSITE" id="PS51459">
    <property type="entry name" value="FIDO"/>
    <property type="match status" value="1"/>
</dbReference>
<dbReference type="EMBL" id="FNRD01000007">
    <property type="protein sequence ID" value="SEA71257.1"/>
    <property type="molecule type" value="Genomic_DNA"/>
</dbReference>
<feature type="active site" evidence="1">
    <location>
        <position position="274"/>
    </location>
</feature>
<keyword evidence="2" id="KW-0067">ATP-binding</keyword>
<reference evidence="7" key="1">
    <citation type="submission" date="2016-10" db="EMBL/GenBank/DDBJ databases">
        <authorList>
            <person name="Varghese N."/>
            <person name="Submissions S."/>
        </authorList>
    </citation>
    <scope>NUCLEOTIDE SEQUENCE [LARGE SCALE GENOMIC DNA]</scope>
    <source>
        <strain evidence="7">DSM 22376</strain>
    </source>
</reference>
<dbReference type="PANTHER" id="PTHR13504:SF38">
    <property type="entry name" value="FIDO DOMAIN-CONTAINING PROTEIN"/>
    <property type="match status" value="1"/>
</dbReference>
<evidence type="ECO:0000256" key="1">
    <source>
        <dbReference type="PIRSR" id="PIRSR640198-1"/>
    </source>
</evidence>
<dbReference type="InterPro" id="IPR001387">
    <property type="entry name" value="Cro/C1-type_HTH"/>
</dbReference>
<dbReference type="InterPro" id="IPR003812">
    <property type="entry name" value="Fido"/>
</dbReference>
<dbReference type="STRING" id="150146.SAMN05443667_107202"/>
<feature type="domain" description="HTH cro/C1-type" evidence="4">
    <location>
        <begin position="5"/>
        <end position="59"/>
    </location>
</feature>
<dbReference type="Gene3D" id="1.10.3290.10">
    <property type="entry name" value="Fido-like domain"/>
    <property type="match status" value="1"/>
</dbReference>
<evidence type="ECO:0000313" key="7">
    <source>
        <dbReference type="Proteomes" id="UP000198951"/>
    </source>
</evidence>
<dbReference type="SUPFAM" id="SSF47413">
    <property type="entry name" value="lambda repressor-like DNA-binding domains"/>
    <property type="match status" value="1"/>
</dbReference>
<protein>
    <submittedName>
        <fullName evidence="6">Fic family protein</fullName>
    </submittedName>
</protein>
<dbReference type="Pfam" id="PF01381">
    <property type="entry name" value="HTH_3"/>
    <property type="match status" value="1"/>
</dbReference>
<dbReference type="CDD" id="cd00093">
    <property type="entry name" value="HTH_XRE"/>
    <property type="match status" value="1"/>
</dbReference>
<accession>A0A1H4DF67</accession>
<dbReference type="Proteomes" id="UP000198951">
    <property type="component" value="Unassembled WGS sequence"/>
</dbReference>
<keyword evidence="2" id="KW-0547">Nucleotide-binding</keyword>
<keyword evidence="7" id="KW-1185">Reference proteome</keyword>
<dbReference type="GO" id="GO:0005524">
    <property type="term" value="F:ATP binding"/>
    <property type="evidence" value="ECO:0007669"/>
    <property type="project" value="UniProtKB-KW"/>
</dbReference>
<dbReference type="SMART" id="SM00530">
    <property type="entry name" value="HTH_XRE"/>
    <property type="match status" value="1"/>
</dbReference>
<name>A0A1H4DF67_9FLAO</name>
<evidence type="ECO:0000259" key="4">
    <source>
        <dbReference type="PROSITE" id="PS50943"/>
    </source>
</evidence>
<dbReference type="InterPro" id="IPR040198">
    <property type="entry name" value="Fido_containing"/>
</dbReference>
<dbReference type="Pfam" id="PF02661">
    <property type="entry name" value="Fic"/>
    <property type="match status" value="1"/>
</dbReference>
<feature type="site" description="Important for autoinhibition of adenylyltransferase activity" evidence="3">
    <location>
        <position position="145"/>
    </location>
</feature>
<dbReference type="OrthoDB" id="9814400at2"/>
<dbReference type="GO" id="GO:0003677">
    <property type="term" value="F:DNA binding"/>
    <property type="evidence" value="ECO:0007669"/>
    <property type="project" value="InterPro"/>
</dbReference>
<dbReference type="PANTHER" id="PTHR13504">
    <property type="entry name" value="FIDO DOMAIN-CONTAINING PROTEIN DDB_G0283145"/>
    <property type="match status" value="1"/>
</dbReference>
<dbReference type="RefSeq" id="WP_091089902.1">
    <property type="nucleotide sequence ID" value="NZ_FNRD01000007.1"/>
</dbReference>
<dbReference type="SUPFAM" id="SSF140931">
    <property type="entry name" value="Fic-like"/>
    <property type="match status" value="1"/>
</dbReference>
<feature type="binding site" evidence="2">
    <location>
        <begin position="312"/>
        <end position="313"/>
    </location>
    <ligand>
        <name>ATP</name>
        <dbReference type="ChEBI" id="CHEBI:30616"/>
    </ligand>
</feature>
<dbReference type="AlphaFoldDB" id="A0A1H4DF67"/>
<proteinExistence type="predicted"/>
<dbReference type="InterPro" id="IPR010982">
    <property type="entry name" value="Lambda_DNA-bd_dom_sf"/>
</dbReference>
<evidence type="ECO:0000256" key="2">
    <source>
        <dbReference type="PIRSR" id="PIRSR640198-2"/>
    </source>
</evidence>